<proteinExistence type="predicted"/>
<accession>A0A7T0KD81</accession>
<protein>
    <submittedName>
        <fullName evidence="1">Uncharacterized protein</fullName>
    </submittedName>
</protein>
<evidence type="ECO:0000313" key="2">
    <source>
        <dbReference type="Proteomes" id="UP000594681"/>
    </source>
</evidence>
<dbReference type="RefSeq" id="WP_165006561.1">
    <property type="nucleotide sequence ID" value="NZ_CP064954.1"/>
</dbReference>
<evidence type="ECO:0000313" key="1">
    <source>
        <dbReference type="EMBL" id="QPK78344.1"/>
    </source>
</evidence>
<dbReference type="AlphaFoldDB" id="A0A7T0KD81"/>
<dbReference type="EMBL" id="CP064954">
    <property type="protein sequence ID" value="QPK78344.1"/>
    <property type="molecule type" value="Genomic_DNA"/>
</dbReference>
<sequence>MHHHRYRGNALHDGNVLHNGNALHDANTVLSYNALREGAIPSFAHSTQCSAISNSVRRPLCISARGNLRVLIECSTYDEAQKHHHTKNCP</sequence>
<gene>
    <name evidence="1" type="ORF">G7Y31_07095</name>
</gene>
<keyword evidence="2" id="KW-1185">Reference proteome</keyword>
<dbReference type="KEGG" id="cliz:G7Y31_07095"/>
<name>A0A7T0KD81_9CORY</name>
<reference evidence="1 2" key="1">
    <citation type="submission" date="2020-11" db="EMBL/GenBank/DDBJ databases">
        <title>Corynebacterium sp. ZJ-599.</title>
        <authorList>
            <person name="Zhou J."/>
        </authorList>
    </citation>
    <scope>NUCLEOTIDE SEQUENCE [LARGE SCALE GENOMIC DNA]</scope>
    <source>
        <strain evidence="1 2">ZJ-599</strain>
    </source>
</reference>
<organism evidence="1 2">
    <name type="scientific">Corynebacterium lizhenjunii</name>
    <dbReference type="NCBI Taxonomy" id="2709394"/>
    <lineage>
        <taxon>Bacteria</taxon>
        <taxon>Bacillati</taxon>
        <taxon>Actinomycetota</taxon>
        <taxon>Actinomycetes</taxon>
        <taxon>Mycobacteriales</taxon>
        <taxon>Corynebacteriaceae</taxon>
        <taxon>Corynebacterium</taxon>
    </lineage>
</organism>
<dbReference type="Proteomes" id="UP000594681">
    <property type="component" value="Chromosome"/>
</dbReference>